<gene>
    <name evidence="4" type="ORF">HMPREF0216_02481</name>
</gene>
<accession>L1QCR9</accession>
<dbReference type="Gene3D" id="3.40.50.360">
    <property type="match status" value="1"/>
</dbReference>
<dbReference type="PANTHER" id="PTHR32145">
    <property type="entry name" value="DIFLAVIN FLAVOPROTEIN A 2-RELATED"/>
    <property type="match status" value="1"/>
</dbReference>
<feature type="domain" description="Flavodoxin-like" evidence="3">
    <location>
        <begin position="1"/>
        <end position="108"/>
    </location>
</feature>
<keyword evidence="2" id="KW-0249">Electron transport</keyword>
<dbReference type="GO" id="GO:0010181">
    <property type="term" value="F:FMN binding"/>
    <property type="evidence" value="ECO:0007669"/>
    <property type="project" value="InterPro"/>
</dbReference>
<dbReference type="Proteomes" id="UP000010420">
    <property type="component" value="Unassembled WGS sequence"/>
</dbReference>
<name>L1QCR9_9CLOT</name>
<dbReference type="STRING" id="545697.HMPREF0216_02481"/>
<dbReference type="GO" id="GO:0016651">
    <property type="term" value="F:oxidoreductase activity, acting on NAD(P)H"/>
    <property type="evidence" value="ECO:0007669"/>
    <property type="project" value="UniProtKB-ARBA"/>
</dbReference>
<keyword evidence="5" id="KW-1185">Reference proteome</keyword>
<evidence type="ECO:0000259" key="3">
    <source>
        <dbReference type="PROSITE" id="PS50902"/>
    </source>
</evidence>
<organism evidence="4 5">
    <name type="scientific">Clostridium celatum DSM 1785</name>
    <dbReference type="NCBI Taxonomy" id="545697"/>
    <lineage>
        <taxon>Bacteria</taxon>
        <taxon>Bacillati</taxon>
        <taxon>Bacillota</taxon>
        <taxon>Clostridia</taxon>
        <taxon>Eubacteriales</taxon>
        <taxon>Clostridiaceae</taxon>
        <taxon>Clostridium</taxon>
    </lineage>
</organism>
<dbReference type="eggNOG" id="COG0426">
    <property type="taxonomic scope" value="Bacteria"/>
</dbReference>
<evidence type="ECO:0000256" key="2">
    <source>
        <dbReference type="ARBA" id="ARBA00022982"/>
    </source>
</evidence>
<dbReference type="InterPro" id="IPR029039">
    <property type="entry name" value="Flavoprotein-like_sf"/>
</dbReference>
<dbReference type="EMBL" id="AMEZ01000070">
    <property type="protein sequence ID" value="EKY25382.1"/>
    <property type="molecule type" value="Genomic_DNA"/>
</dbReference>
<evidence type="ECO:0000313" key="4">
    <source>
        <dbReference type="EMBL" id="EKY25382.1"/>
    </source>
</evidence>
<evidence type="ECO:0000256" key="1">
    <source>
        <dbReference type="ARBA" id="ARBA00022448"/>
    </source>
</evidence>
<reference evidence="4 5" key="1">
    <citation type="submission" date="2012-05" db="EMBL/GenBank/DDBJ databases">
        <authorList>
            <person name="Weinstock G."/>
            <person name="Sodergren E."/>
            <person name="Lobos E.A."/>
            <person name="Fulton L."/>
            <person name="Fulton R."/>
            <person name="Courtney L."/>
            <person name="Fronick C."/>
            <person name="O'Laughlin M."/>
            <person name="Godfrey J."/>
            <person name="Wilson R.M."/>
            <person name="Miner T."/>
            <person name="Farmer C."/>
            <person name="Delehaunty K."/>
            <person name="Cordes M."/>
            <person name="Minx P."/>
            <person name="Tomlinson C."/>
            <person name="Chen J."/>
            <person name="Wollam A."/>
            <person name="Pepin K.H."/>
            <person name="Bhonagiri V."/>
            <person name="Zhang X."/>
            <person name="Suruliraj S."/>
            <person name="Warren W."/>
            <person name="Mitreva M."/>
            <person name="Mardis E.R."/>
            <person name="Wilson R.K."/>
        </authorList>
    </citation>
    <scope>NUCLEOTIDE SEQUENCE [LARGE SCALE GENOMIC DNA]</scope>
    <source>
        <strain evidence="4 5">DSM 1785</strain>
    </source>
</reference>
<sequence length="113" mass="12298">MYNLVDADLSKVAADINECSGLLVGSPTLLCDALPQIYTLLASVNPVIHKGLPASCFGSYGWSGEALKNINERFKQLKLNVVSEPLGIVFKPSEDESEKAFNFGYDFAKKVLN</sequence>
<evidence type="ECO:0000313" key="5">
    <source>
        <dbReference type="Proteomes" id="UP000010420"/>
    </source>
</evidence>
<dbReference type="Pfam" id="PF00258">
    <property type="entry name" value="Flavodoxin_1"/>
    <property type="match status" value="1"/>
</dbReference>
<dbReference type="InterPro" id="IPR051285">
    <property type="entry name" value="NADH_oxidoreductase_modular"/>
</dbReference>
<dbReference type="PATRIC" id="fig|545697.3.peg.2442"/>
<protein>
    <recommendedName>
        <fullName evidence="3">Flavodoxin-like domain-containing protein</fullName>
    </recommendedName>
</protein>
<dbReference type="SUPFAM" id="SSF52218">
    <property type="entry name" value="Flavoproteins"/>
    <property type="match status" value="1"/>
</dbReference>
<dbReference type="InterPro" id="IPR008254">
    <property type="entry name" value="Flavodoxin/NO_synth"/>
</dbReference>
<dbReference type="HOGENOM" id="CLU_2129117_0_0_9"/>
<comment type="caution">
    <text evidence="4">The sequence shown here is derived from an EMBL/GenBank/DDBJ whole genome shotgun (WGS) entry which is preliminary data.</text>
</comment>
<keyword evidence="1" id="KW-0813">Transport</keyword>
<proteinExistence type="predicted"/>
<dbReference type="PROSITE" id="PS50902">
    <property type="entry name" value="FLAVODOXIN_LIKE"/>
    <property type="match status" value="1"/>
</dbReference>
<dbReference type="PANTHER" id="PTHR32145:SF11">
    <property type="entry name" value="DIFLAVIN FLAVOPROTEIN A 2-RELATED"/>
    <property type="match status" value="1"/>
</dbReference>
<dbReference type="AlphaFoldDB" id="L1QCR9"/>